<dbReference type="GO" id="GO:0016627">
    <property type="term" value="F:oxidoreductase activity, acting on the CH-CH group of donors"/>
    <property type="evidence" value="ECO:0007669"/>
    <property type="project" value="TreeGrafter"/>
</dbReference>
<organism evidence="3 4">
    <name type="scientific">Thermasporomyces composti</name>
    <dbReference type="NCBI Taxonomy" id="696763"/>
    <lineage>
        <taxon>Bacteria</taxon>
        <taxon>Bacillati</taxon>
        <taxon>Actinomycetota</taxon>
        <taxon>Actinomycetes</taxon>
        <taxon>Propionibacteriales</taxon>
        <taxon>Nocardioidaceae</taxon>
        <taxon>Thermasporomyces</taxon>
    </lineage>
</organism>
<keyword evidence="1" id="KW-0560">Oxidoreductase</keyword>
<dbReference type="InterPro" id="IPR052019">
    <property type="entry name" value="F420H2_bilvrd_red/Heme_oxyg"/>
</dbReference>
<keyword evidence="4" id="KW-1185">Reference proteome</keyword>
<dbReference type="InterPro" id="IPR012349">
    <property type="entry name" value="Split_barrel_FMN-bd"/>
</dbReference>
<dbReference type="GO" id="GO:0005829">
    <property type="term" value="C:cytosol"/>
    <property type="evidence" value="ECO:0007669"/>
    <property type="project" value="TreeGrafter"/>
</dbReference>
<evidence type="ECO:0000256" key="1">
    <source>
        <dbReference type="ARBA" id="ARBA00023002"/>
    </source>
</evidence>
<dbReference type="PANTHER" id="PTHR35176:SF11">
    <property type="entry name" value="PYRIDOXAMINE 5'-PHOSPHATE OXIDASE FAMILY PROTEIN"/>
    <property type="match status" value="1"/>
</dbReference>
<dbReference type="Gene3D" id="2.30.110.10">
    <property type="entry name" value="Electron Transport, Fmn-binding Protein, Chain A"/>
    <property type="match status" value="1"/>
</dbReference>
<feature type="domain" description="Pyridoxamine 5'-phosphate oxidase N-terminal" evidence="2">
    <location>
        <begin position="7"/>
        <end position="82"/>
    </location>
</feature>
<comment type="caution">
    <text evidence="3">The sequence shown here is derived from an EMBL/GenBank/DDBJ whole genome shotgun (WGS) entry which is preliminary data.</text>
</comment>
<dbReference type="PANTHER" id="PTHR35176">
    <property type="entry name" value="HEME OXYGENASE HI_0854-RELATED"/>
    <property type="match status" value="1"/>
</dbReference>
<dbReference type="Pfam" id="PF01243">
    <property type="entry name" value="PNPOx_N"/>
    <property type="match status" value="1"/>
</dbReference>
<gene>
    <name evidence="3" type="ORF">DFJ64_1704</name>
</gene>
<proteinExistence type="predicted"/>
<dbReference type="InterPro" id="IPR011576">
    <property type="entry name" value="Pyridox_Oxase_N"/>
</dbReference>
<evidence type="ECO:0000313" key="3">
    <source>
        <dbReference type="EMBL" id="REF36298.1"/>
    </source>
</evidence>
<evidence type="ECO:0000259" key="2">
    <source>
        <dbReference type="Pfam" id="PF01243"/>
    </source>
</evidence>
<evidence type="ECO:0000313" key="4">
    <source>
        <dbReference type="Proteomes" id="UP000256485"/>
    </source>
</evidence>
<accession>A0A3D9V3J8</accession>
<dbReference type="Proteomes" id="UP000256485">
    <property type="component" value="Unassembled WGS sequence"/>
</dbReference>
<dbReference type="NCBIfam" id="TIGR03666">
    <property type="entry name" value="Rv2061_F420"/>
    <property type="match status" value="1"/>
</dbReference>
<dbReference type="AlphaFoldDB" id="A0A3D9V3J8"/>
<dbReference type="EMBL" id="QTUC01000001">
    <property type="protein sequence ID" value="REF36298.1"/>
    <property type="molecule type" value="Genomic_DNA"/>
</dbReference>
<protein>
    <submittedName>
        <fullName evidence="3">PPOX class probable F420-dependent enzyme</fullName>
    </submittedName>
</protein>
<dbReference type="GO" id="GO:0070967">
    <property type="term" value="F:coenzyme F420 binding"/>
    <property type="evidence" value="ECO:0007669"/>
    <property type="project" value="TreeGrafter"/>
</dbReference>
<dbReference type="InterPro" id="IPR019965">
    <property type="entry name" value="PPOX_F420-dep_Rv2061_put"/>
</dbReference>
<dbReference type="OrthoDB" id="5738083at2"/>
<dbReference type="RefSeq" id="WP_115849959.1">
    <property type="nucleotide sequence ID" value="NZ_QTUC01000001.1"/>
</dbReference>
<reference evidence="3 4" key="1">
    <citation type="submission" date="2018-08" db="EMBL/GenBank/DDBJ databases">
        <title>Sequencing the genomes of 1000 actinobacteria strains.</title>
        <authorList>
            <person name="Klenk H.-P."/>
        </authorList>
    </citation>
    <scope>NUCLEOTIDE SEQUENCE [LARGE SCALE GENOMIC DNA]</scope>
    <source>
        <strain evidence="3 4">DSM 22891</strain>
    </source>
</reference>
<sequence>MSDALAPLRSSSVVMLTSYRRDGRGVGTMVGIRVDGDRAYVTTRSKTWKVKRIARNPKVTVAPCTRRGKVTGPAVECLARVVDTNPRESFGMRFWVWVYRVFYRDVPVTYELTPVETAAS</sequence>
<dbReference type="SUPFAM" id="SSF50475">
    <property type="entry name" value="FMN-binding split barrel"/>
    <property type="match status" value="1"/>
</dbReference>
<name>A0A3D9V3J8_THECX</name>